<reference evidence="2 3" key="1">
    <citation type="submission" date="2016-11" db="EMBL/GenBank/DDBJ databases">
        <authorList>
            <person name="Jaros S."/>
            <person name="Januszkiewicz K."/>
            <person name="Wedrychowicz H."/>
        </authorList>
    </citation>
    <scope>NUCLEOTIDE SEQUENCE [LARGE SCALE GENOMIC DNA]</scope>
    <source>
        <strain evidence="2 3">DSM 3090</strain>
    </source>
</reference>
<feature type="transmembrane region" description="Helical" evidence="1">
    <location>
        <begin position="177"/>
        <end position="201"/>
    </location>
</feature>
<evidence type="ECO:0000256" key="1">
    <source>
        <dbReference type="SAM" id="Phobius"/>
    </source>
</evidence>
<dbReference type="OrthoDB" id="1915684at2"/>
<dbReference type="RefSeq" id="WP_084672264.1">
    <property type="nucleotide sequence ID" value="NZ_FRAD01000028.1"/>
</dbReference>
<feature type="transmembrane region" description="Helical" evidence="1">
    <location>
        <begin position="154"/>
        <end position="171"/>
    </location>
</feature>
<keyword evidence="1" id="KW-0472">Membrane</keyword>
<keyword evidence="1" id="KW-0812">Transmembrane</keyword>
<accession>A0A1M6SHB1</accession>
<evidence type="ECO:0000313" key="3">
    <source>
        <dbReference type="Proteomes" id="UP000183952"/>
    </source>
</evidence>
<protein>
    <submittedName>
        <fullName evidence="2">Uncharacterized protein</fullName>
    </submittedName>
</protein>
<gene>
    <name evidence="2" type="ORF">SAMN02745248_02543</name>
</gene>
<feature type="transmembrane region" description="Helical" evidence="1">
    <location>
        <begin position="53"/>
        <end position="72"/>
    </location>
</feature>
<organism evidence="2 3">
    <name type="scientific">Hathewaya proteolytica DSM 3090</name>
    <dbReference type="NCBI Taxonomy" id="1121331"/>
    <lineage>
        <taxon>Bacteria</taxon>
        <taxon>Bacillati</taxon>
        <taxon>Bacillota</taxon>
        <taxon>Clostridia</taxon>
        <taxon>Eubacteriales</taxon>
        <taxon>Clostridiaceae</taxon>
        <taxon>Hathewaya</taxon>
    </lineage>
</organism>
<evidence type="ECO:0000313" key="2">
    <source>
        <dbReference type="EMBL" id="SHK43908.1"/>
    </source>
</evidence>
<feature type="transmembrane region" description="Helical" evidence="1">
    <location>
        <begin position="222"/>
        <end position="243"/>
    </location>
</feature>
<dbReference type="AlphaFoldDB" id="A0A1M6SHB1"/>
<keyword evidence="3" id="KW-1185">Reference proteome</keyword>
<proteinExistence type="predicted"/>
<dbReference type="Proteomes" id="UP000183952">
    <property type="component" value="Unassembled WGS sequence"/>
</dbReference>
<feature type="transmembrane region" description="Helical" evidence="1">
    <location>
        <begin position="114"/>
        <end position="134"/>
    </location>
</feature>
<feature type="transmembrane region" description="Helical" evidence="1">
    <location>
        <begin position="84"/>
        <end position="108"/>
    </location>
</feature>
<sequence length="462" mass="53473">MNTSDDNKFDEEVAEAMSQYLPQSGMILKVNPWSKPIHEITWGMILTTITFKLFYLDFLLPTLGFCLIYIGCRTLRNVNSSFSFIWKLSILRLILNFLIDTLVLATPINLKFNNYVFLSSIIFFILQMLFIITFRKGLKLVFLKEKVQAPKDPLLWVCILQIIIYLLALISRGLPSIILTFVLLVMVICYFIFFKQLYGISNYMKSVGYSLINASVGISNKVFISAYVGCFLLFIIIFSTFSYHVTLTPTLMKPIDNFTVRTNLINKGFPPEIIGDISDKYIQLICNAKKIDTSVSSLNFKSETPPRCTLESTTVCVQTSDNSVYSLVYFKWKDGASYWNDGFRITSEWNLQLIAGTLLYDKDGKGYCSPMPRLRNDFQDQNTIFGSQYKKLISGGVSYPFNSSNQRGYIFYKVDAPHDFTLVSNYFDYFHYMNPIRYPYTEPEDNYTFFDKHLRQHVSQFQ</sequence>
<name>A0A1M6SHB1_9CLOT</name>
<dbReference type="STRING" id="1121331.SAMN02745248_02543"/>
<dbReference type="EMBL" id="FRAD01000028">
    <property type="protein sequence ID" value="SHK43908.1"/>
    <property type="molecule type" value="Genomic_DNA"/>
</dbReference>
<keyword evidence="1" id="KW-1133">Transmembrane helix</keyword>